<name>A0A8S5SZ04_9CAUD</name>
<organism evidence="1">
    <name type="scientific">Siphoviridae sp. ctPyh10</name>
    <dbReference type="NCBI Taxonomy" id="2827865"/>
    <lineage>
        <taxon>Viruses</taxon>
        <taxon>Duplodnaviria</taxon>
        <taxon>Heunggongvirae</taxon>
        <taxon>Uroviricota</taxon>
        <taxon>Caudoviricetes</taxon>
    </lineage>
</organism>
<proteinExistence type="predicted"/>
<dbReference type="EMBL" id="BK032711">
    <property type="protein sequence ID" value="DAF56309.1"/>
    <property type="molecule type" value="Genomic_DNA"/>
</dbReference>
<sequence>MNESTLKYILARVIDNANETMNEARENPDDAFYKGKRLAYYEVLDTIKNTLLNEGIPLDDLGLNVELERKFL</sequence>
<accession>A0A8S5SZ04</accession>
<reference evidence="1" key="1">
    <citation type="journal article" date="2021" name="Proc. Natl. Acad. Sci. U.S.A.">
        <title>A Catalog of Tens of Thousands of Viruses from Human Metagenomes Reveals Hidden Associations with Chronic Diseases.</title>
        <authorList>
            <person name="Tisza M.J."/>
            <person name="Buck C.B."/>
        </authorList>
    </citation>
    <scope>NUCLEOTIDE SEQUENCE</scope>
    <source>
        <strain evidence="1">CtPyh10</strain>
    </source>
</reference>
<evidence type="ECO:0000313" key="1">
    <source>
        <dbReference type="EMBL" id="DAF56309.1"/>
    </source>
</evidence>
<protein>
    <submittedName>
        <fullName evidence="1">Uncharacterized protein</fullName>
    </submittedName>
</protein>